<evidence type="ECO:0000259" key="6">
    <source>
        <dbReference type="Pfam" id="PF00808"/>
    </source>
</evidence>
<dbReference type="GO" id="GO:0000978">
    <property type="term" value="F:RNA polymerase II cis-regulatory region sequence-specific DNA binding"/>
    <property type="evidence" value="ECO:0007669"/>
    <property type="project" value="TreeGrafter"/>
</dbReference>
<evidence type="ECO:0000256" key="3">
    <source>
        <dbReference type="ARBA" id="ARBA00023125"/>
    </source>
</evidence>
<feature type="compositionally biased region" description="Polar residues" evidence="5">
    <location>
        <begin position="229"/>
        <end position="244"/>
    </location>
</feature>
<gene>
    <name evidence="7" type="ORF">OCS_03352</name>
</gene>
<dbReference type="AlphaFoldDB" id="T5AET1"/>
<evidence type="ECO:0000256" key="1">
    <source>
        <dbReference type="ARBA" id="ARBA00009053"/>
    </source>
</evidence>
<dbReference type="InterPro" id="IPR003958">
    <property type="entry name" value="CBFA_NFYB_domain"/>
</dbReference>
<evidence type="ECO:0000313" key="7">
    <source>
        <dbReference type="EMBL" id="EQL00926.1"/>
    </source>
</evidence>
<dbReference type="EMBL" id="KE652651">
    <property type="protein sequence ID" value="EQL00926.1"/>
    <property type="molecule type" value="Genomic_DNA"/>
</dbReference>
<name>T5AET1_OPHSC</name>
<evidence type="ECO:0000313" key="8">
    <source>
        <dbReference type="Proteomes" id="UP000019374"/>
    </source>
</evidence>
<dbReference type="Gene3D" id="1.10.20.10">
    <property type="entry name" value="Histone, subunit A"/>
    <property type="match status" value="1"/>
</dbReference>
<keyword evidence="4" id="KW-0804">Transcription</keyword>
<feature type="region of interest" description="Disordered" evidence="5">
    <location>
        <begin position="1"/>
        <end position="39"/>
    </location>
</feature>
<dbReference type="HOGENOM" id="CLU_066247_10_2_1"/>
<proteinExistence type="inferred from homology"/>
<dbReference type="GO" id="GO:0001228">
    <property type="term" value="F:DNA-binding transcription activator activity, RNA polymerase II-specific"/>
    <property type="evidence" value="ECO:0007669"/>
    <property type="project" value="InterPro"/>
</dbReference>
<dbReference type="PANTHER" id="PTHR11064:SF9">
    <property type="entry name" value="NUCLEAR TRANSCRIPTION FACTOR Y SUBUNIT BETA"/>
    <property type="match status" value="1"/>
</dbReference>
<keyword evidence="3" id="KW-0238">DNA-binding</keyword>
<feature type="domain" description="Transcription factor CBF/NF-Y/archaeal histone" evidence="6">
    <location>
        <begin position="96"/>
        <end position="156"/>
    </location>
</feature>
<dbReference type="GO" id="GO:0016602">
    <property type="term" value="C:CCAAT-binding factor complex"/>
    <property type="evidence" value="ECO:0007669"/>
    <property type="project" value="InterPro"/>
</dbReference>
<dbReference type="CDD" id="cd22907">
    <property type="entry name" value="HFD_NFYB"/>
    <property type="match status" value="1"/>
</dbReference>
<organism evidence="7 8">
    <name type="scientific">Ophiocordyceps sinensis (strain Co18 / CGMCC 3.14243)</name>
    <name type="common">Yarsagumba caterpillar fungus</name>
    <name type="synonym">Hirsutella sinensis</name>
    <dbReference type="NCBI Taxonomy" id="911162"/>
    <lineage>
        <taxon>Eukaryota</taxon>
        <taxon>Fungi</taxon>
        <taxon>Dikarya</taxon>
        <taxon>Ascomycota</taxon>
        <taxon>Pezizomycotina</taxon>
        <taxon>Sordariomycetes</taxon>
        <taxon>Hypocreomycetidae</taxon>
        <taxon>Hypocreales</taxon>
        <taxon>Ophiocordycipitaceae</taxon>
        <taxon>Ophiocordyceps</taxon>
    </lineage>
</organism>
<feature type="compositionally biased region" description="Polar residues" evidence="5">
    <location>
        <begin position="25"/>
        <end position="35"/>
    </location>
</feature>
<accession>T5AET1</accession>
<dbReference type="Pfam" id="PF00808">
    <property type="entry name" value="CBFD_NFYB_HMF"/>
    <property type="match status" value="1"/>
</dbReference>
<protein>
    <submittedName>
        <fullName evidence="7">CCAAT-binding protein subunit HAP3</fullName>
    </submittedName>
</protein>
<feature type="region of interest" description="Disordered" evidence="5">
    <location>
        <begin position="64"/>
        <end position="85"/>
    </location>
</feature>
<sequence>MSDSPQSPPKDVDHGAQSPDEEGQMNETQDTQSLGLASYEFEGVKEQDRWLPIANASHVHLAPAMAHDSSTSPAEASRGPRLDKTDELDANIRNFAPVARIMKNALPDNAKIAKETKECMQECVSEFISFITSEAAEKCQQEKRKTVNGEDILFAMTSLGFENYAEALRVYLSKYREQQNQSNRDRAMENTWGNSMMPGEKGEPSAAGDYEYAAEGSANADGSADPNYMYTSHTAHNGASAAEN</sequence>
<dbReference type="PANTHER" id="PTHR11064">
    <property type="entry name" value="CCAAT-BINDING TRANSCRIPTION FACTOR-RELATED"/>
    <property type="match status" value="1"/>
</dbReference>
<comment type="similarity">
    <text evidence="1">Belongs to the NFYB/HAP3 subunit family.</text>
</comment>
<evidence type="ECO:0000256" key="4">
    <source>
        <dbReference type="ARBA" id="ARBA00023163"/>
    </source>
</evidence>
<reference evidence="7 8" key="1">
    <citation type="journal article" date="2013" name="Chin. Sci. Bull.">
        <title>Genome survey uncovers the secrets of sex and lifestyle in caterpillar fungus.</title>
        <authorList>
            <person name="Hu X."/>
            <person name="Zhang Y."/>
            <person name="Xiao G."/>
            <person name="Zheng P."/>
            <person name="Xia Y."/>
            <person name="Zhang X."/>
            <person name="St Leger R.J."/>
            <person name="Liu X."/>
            <person name="Wang C."/>
        </authorList>
    </citation>
    <scope>NUCLEOTIDE SEQUENCE [LARGE SCALE GENOMIC DNA]</scope>
    <source>
        <strain evidence="8">Co18 / CGMCC 3.14243</strain>
        <tissue evidence="7">Fruit-body</tissue>
    </source>
</reference>
<dbReference type="eggNOG" id="KOG0869">
    <property type="taxonomic scope" value="Eukaryota"/>
</dbReference>
<dbReference type="InterPro" id="IPR027113">
    <property type="entry name" value="Transc_fact_NFYB/HAP3"/>
</dbReference>
<dbReference type="Proteomes" id="UP000019374">
    <property type="component" value="Unassembled WGS sequence"/>
</dbReference>
<dbReference type="OrthoDB" id="386949at2759"/>
<dbReference type="SUPFAM" id="SSF47113">
    <property type="entry name" value="Histone-fold"/>
    <property type="match status" value="1"/>
</dbReference>
<dbReference type="PRINTS" id="PR00615">
    <property type="entry name" value="CCAATSUBUNTA"/>
</dbReference>
<dbReference type="GO" id="GO:0046982">
    <property type="term" value="F:protein heterodimerization activity"/>
    <property type="evidence" value="ECO:0007669"/>
    <property type="project" value="InterPro"/>
</dbReference>
<evidence type="ECO:0000256" key="2">
    <source>
        <dbReference type="ARBA" id="ARBA00023015"/>
    </source>
</evidence>
<dbReference type="InterPro" id="IPR009072">
    <property type="entry name" value="Histone-fold"/>
</dbReference>
<keyword evidence="2" id="KW-0805">Transcription regulation</keyword>
<evidence type="ECO:0000256" key="5">
    <source>
        <dbReference type="SAM" id="MobiDB-lite"/>
    </source>
</evidence>
<feature type="region of interest" description="Disordered" evidence="5">
    <location>
        <begin position="178"/>
        <end position="244"/>
    </location>
</feature>